<feature type="compositionally biased region" description="Polar residues" evidence="1">
    <location>
        <begin position="243"/>
        <end position="257"/>
    </location>
</feature>
<dbReference type="PANTHER" id="PTHR36182:SF1">
    <property type="entry name" value="PROTEIN, PUTATIVE (AFU_ORTHOLOGUE AFUA_6G10930)-RELATED"/>
    <property type="match status" value="1"/>
</dbReference>
<protein>
    <recommendedName>
        <fullName evidence="5">Extracellular protein</fullName>
    </recommendedName>
</protein>
<dbReference type="Proteomes" id="UP000317257">
    <property type="component" value="Unassembled WGS sequence"/>
</dbReference>
<dbReference type="EMBL" id="SBHS01000028">
    <property type="protein sequence ID" value="TWU72419.1"/>
    <property type="molecule type" value="Genomic_DNA"/>
</dbReference>
<feature type="chain" id="PRO_5023122930" description="Extracellular protein" evidence="2">
    <location>
        <begin position="21"/>
        <end position="350"/>
    </location>
</feature>
<evidence type="ECO:0008006" key="5">
    <source>
        <dbReference type="Google" id="ProtNLM"/>
    </source>
</evidence>
<evidence type="ECO:0000313" key="3">
    <source>
        <dbReference type="EMBL" id="TWU72419.1"/>
    </source>
</evidence>
<evidence type="ECO:0000256" key="1">
    <source>
        <dbReference type="SAM" id="MobiDB-lite"/>
    </source>
</evidence>
<proteinExistence type="predicted"/>
<organism evidence="3 4">
    <name type="scientific">Metarhizium rileyi (strain RCEF 4871)</name>
    <name type="common">Nomuraea rileyi</name>
    <dbReference type="NCBI Taxonomy" id="1649241"/>
    <lineage>
        <taxon>Eukaryota</taxon>
        <taxon>Fungi</taxon>
        <taxon>Dikarya</taxon>
        <taxon>Ascomycota</taxon>
        <taxon>Pezizomycotina</taxon>
        <taxon>Sordariomycetes</taxon>
        <taxon>Hypocreomycetidae</taxon>
        <taxon>Hypocreales</taxon>
        <taxon>Clavicipitaceae</taxon>
        <taxon>Metarhizium</taxon>
    </lineage>
</organism>
<feature type="region of interest" description="Disordered" evidence="1">
    <location>
        <begin position="190"/>
        <end position="299"/>
    </location>
</feature>
<reference evidence="4" key="1">
    <citation type="submission" date="2018-12" db="EMBL/GenBank/DDBJ databases">
        <title>The complete genome of Metarhizium rileyi, a key fungal pathogen of Lepidoptera.</title>
        <authorList>
            <person name="Binneck E."/>
            <person name="Lastra C.C.L."/>
            <person name="Sosa-Gomez D.R."/>
        </authorList>
    </citation>
    <scope>NUCLEOTIDE SEQUENCE [LARGE SCALE GENOMIC DNA]</scope>
    <source>
        <strain evidence="4">Cep018-CH2</strain>
    </source>
</reference>
<feature type="signal peptide" evidence="2">
    <location>
        <begin position="1"/>
        <end position="20"/>
    </location>
</feature>
<gene>
    <name evidence="3" type="ORF">ED733_002696</name>
</gene>
<dbReference type="AlphaFoldDB" id="A0A5C6G504"/>
<dbReference type="PANTHER" id="PTHR36182">
    <property type="entry name" value="PROTEIN, PUTATIVE (AFU_ORTHOLOGUE AFUA_6G10930)-RELATED"/>
    <property type="match status" value="1"/>
</dbReference>
<dbReference type="Gene3D" id="2.70.50.70">
    <property type="match status" value="1"/>
</dbReference>
<feature type="compositionally biased region" description="Low complexity" evidence="1">
    <location>
        <begin position="217"/>
        <end position="228"/>
    </location>
</feature>
<feature type="compositionally biased region" description="Polar residues" evidence="1">
    <location>
        <begin position="266"/>
        <end position="279"/>
    </location>
</feature>
<name>A0A5C6G504_METRR</name>
<evidence type="ECO:0000256" key="2">
    <source>
        <dbReference type="SAM" id="SignalP"/>
    </source>
</evidence>
<keyword evidence="2" id="KW-0732">Signal</keyword>
<sequence length="350" mass="36848">MKTFSFTAYVALAVASLAAAHMEMKSPPPLRSKFNKFTKNQDYDMTSPLSPSGSNFPCRGHLTALGTPEGQPVADWVAGQPQSMTITGGAFHGGGSCQASLSYDNGKTWKVIHSWIGSCPANNGPSSFEFTLPADAAAGEAVFAWTWFNKVGNREMYMNCAVVNIKASGNKKKRGVSEPVEDRPEMFVANVGNGCKTSEGTDVMFPDPGPDVDTNDSKAAAPPSASPDKGTKKPGSKFPGEQNKPSLPSSGNSTNEPSPDEDEPTTIPTQGSNKPSPSGTKPVPAPAPTQIDESPSDNGVCTPGVFDCTPDTKAWRICSVTQVWVRAGECPEGFACQVNAANKTPYCTAQ</sequence>
<comment type="caution">
    <text evidence="3">The sequence shown here is derived from an EMBL/GenBank/DDBJ whole genome shotgun (WGS) entry which is preliminary data.</text>
</comment>
<accession>A0A5C6G504</accession>
<evidence type="ECO:0000313" key="4">
    <source>
        <dbReference type="Proteomes" id="UP000317257"/>
    </source>
</evidence>